<dbReference type="GO" id="GO:0000781">
    <property type="term" value="C:chromosome, telomeric region"/>
    <property type="evidence" value="ECO:0007669"/>
    <property type="project" value="GOC"/>
</dbReference>
<feature type="compositionally biased region" description="Basic and acidic residues" evidence="3">
    <location>
        <begin position="305"/>
        <end position="315"/>
    </location>
</feature>
<dbReference type="GO" id="GO:0003677">
    <property type="term" value="F:DNA binding"/>
    <property type="evidence" value="ECO:0007669"/>
    <property type="project" value="EnsemblFungi"/>
</dbReference>
<evidence type="ECO:0008006" key="6">
    <source>
        <dbReference type="Google" id="ProtNLM"/>
    </source>
</evidence>
<dbReference type="EMBL" id="HE978319">
    <property type="protein sequence ID" value="CCK70975.1"/>
    <property type="molecule type" value="Genomic_DNA"/>
</dbReference>
<dbReference type="OMA" id="EPQVWCK"/>
<organism evidence="4 5">
    <name type="scientific">Huiozyma naganishii (strain ATCC MYA-139 / BCRC 22969 / CBS 8797 / KCTC 17520 / NBRC 10181 / NCYC 3082 / Yp74L-3)</name>
    <name type="common">Yeast</name>
    <name type="synonym">Kazachstania naganishii</name>
    <dbReference type="NCBI Taxonomy" id="1071383"/>
    <lineage>
        <taxon>Eukaryota</taxon>
        <taxon>Fungi</taxon>
        <taxon>Dikarya</taxon>
        <taxon>Ascomycota</taxon>
        <taxon>Saccharomycotina</taxon>
        <taxon>Saccharomycetes</taxon>
        <taxon>Saccharomycetales</taxon>
        <taxon>Saccharomycetaceae</taxon>
        <taxon>Huiozyma</taxon>
    </lineage>
</organism>
<dbReference type="RefSeq" id="XP_022465221.1">
    <property type="nucleotide sequence ID" value="XM_022608757.1"/>
</dbReference>
<dbReference type="GO" id="GO:0000724">
    <property type="term" value="P:double-strand break repair via homologous recombination"/>
    <property type="evidence" value="ECO:0007669"/>
    <property type="project" value="TreeGrafter"/>
</dbReference>
<evidence type="ECO:0000256" key="2">
    <source>
        <dbReference type="ARBA" id="ARBA00023242"/>
    </source>
</evidence>
<dbReference type="STRING" id="1071383.J7R808"/>
<dbReference type="GO" id="GO:0006289">
    <property type="term" value="P:nucleotide-excision repair"/>
    <property type="evidence" value="ECO:0007669"/>
    <property type="project" value="TreeGrafter"/>
</dbReference>
<dbReference type="GO" id="GO:0035861">
    <property type="term" value="C:site of double-strand break"/>
    <property type="evidence" value="ECO:0007669"/>
    <property type="project" value="TreeGrafter"/>
</dbReference>
<dbReference type="eggNOG" id="ENOG502RA7D">
    <property type="taxonomic scope" value="Eukaryota"/>
</dbReference>
<dbReference type="InterPro" id="IPR007150">
    <property type="entry name" value="HUS1/Mec3"/>
</dbReference>
<reference evidence="4 5" key="1">
    <citation type="journal article" date="2011" name="Proc. Natl. Acad. Sci. U.S.A.">
        <title>Evolutionary erosion of yeast sex chromosomes by mating-type switching accidents.</title>
        <authorList>
            <person name="Gordon J.L."/>
            <person name="Armisen D."/>
            <person name="Proux-Wera E."/>
            <person name="Oheigeartaigh S.S."/>
            <person name="Byrne K.P."/>
            <person name="Wolfe K.H."/>
        </authorList>
    </citation>
    <scope>NUCLEOTIDE SEQUENCE [LARGE SCALE GENOMIC DNA]</scope>
    <source>
        <strain evidence="5">ATCC MYA-139 / BCRC 22969 / CBS 8797 / CCRC 22969 / KCTC 17520 / NBRC 10181 / NCYC 3082</strain>
    </source>
</reference>
<dbReference type="AlphaFoldDB" id="J7R808"/>
<feature type="compositionally biased region" description="Polar residues" evidence="3">
    <location>
        <begin position="316"/>
        <end position="343"/>
    </location>
</feature>
<name>J7R808_HUIN7</name>
<dbReference type="GO" id="GO:0031509">
    <property type="term" value="P:subtelomeric heterochromatin formation"/>
    <property type="evidence" value="ECO:0007669"/>
    <property type="project" value="EnsemblFungi"/>
</dbReference>
<dbReference type="GO" id="GO:0030896">
    <property type="term" value="C:checkpoint clamp complex"/>
    <property type="evidence" value="ECO:0007669"/>
    <property type="project" value="EnsemblFungi"/>
</dbReference>
<evidence type="ECO:0000313" key="4">
    <source>
        <dbReference type="EMBL" id="CCK70975.1"/>
    </source>
</evidence>
<protein>
    <recommendedName>
        <fullName evidence="6">Checkpoint protein</fullName>
    </recommendedName>
</protein>
<evidence type="ECO:0000256" key="3">
    <source>
        <dbReference type="SAM" id="MobiDB-lite"/>
    </source>
</evidence>
<dbReference type="GO" id="GO:0033314">
    <property type="term" value="P:mitotic DNA replication checkpoint signaling"/>
    <property type="evidence" value="ECO:0007669"/>
    <property type="project" value="TreeGrafter"/>
</dbReference>
<evidence type="ECO:0000256" key="1">
    <source>
        <dbReference type="ARBA" id="ARBA00004123"/>
    </source>
</evidence>
<dbReference type="GO" id="GO:0044778">
    <property type="term" value="P:meiotic DNA integrity checkpoint signaling"/>
    <property type="evidence" value="ECO:0007669"/>
    <property type="project" value="TreeGrafter"/>
</dbReference>
<sequence>MKLKLIINGYESPEDYKLLRTTISTVNALRKTAILRFTDERLTIISTPKSPFNSGESTVLHGDNGQLWCTIPRDVFSLYNVMSIREMNTITMEFNCASLWSVFQRYERAMNQGSSSSMVWKLQNVPEWKVNEFSGSTDEEYVANRRRANIIYGLTITFEEMVQTLENGSASATTGGPDEDGNINATTTTTVRGNNNIIVHSFKIPVRVLYKVQDLRMKEPMMPVEPLILKLPSISSEFGTPFHHFMKRVHRYSNVYNIRLKALHRLRDSNDPAAPNNVQLNIAVNELEWSLNIGWNGPLDVSFDPNERDREESKNRPSASSPNEVMVPSTLQSTEGTNLNIVTPYTGDATTAEEADMLRVEDSEMSIAYRPHALAHENVPESARGTPAGPTRTALEEISAYVEQAERESVSQSEIILKSKDWKVCTRLYTAFDDVLLAIVHNQCCLFHCSLERGEPEDSQLDASETREKGQIIYYMIRSKPL</sequence>
<dbReference type="HOGENOM" id="CLU_597417_0_0_1"/>
<reference evidence="5" key="2">
    <citation type="submission" date="2012-08" db="EMBL/GenBank/DDBJ databases">
        <title>Genome sequence of Kazachstania naganishii.</title>
        <authorList>
            <person name="Gordon J.L."/>
            <person name="Armisen D."/>
            <person name="Proux-Wera E."/>
            <person name="OhEigeartaigh S.S."/>
            <person name="Byrne K.P."/>
            <person name="Wolfe K.H."/>
        </authorList>
    </citation>
    <scope>NUCLEOTIDE SEQUENCE [LARGE SCALE GENOMIC DNA]</scope>
    <source>
        <strain evidence="5">ATCC MYA-139 / BCRC 22969 / CBS 8797 / CCRC 22969 / KCTC 17520 / NBRC 10181 / NCYC 3082</strain>
    </source>
</reference>
<dbReference type="Gene3D" id="3.70.10.10">
    <property type="match status" value="1"/>
</dbReference>
<keyword evidence="5" id="KW-1185">Reference proteome</keyword>
<dbReference type="GO" id="GO:0000722">
    <property type="term" value="P:telomere maintenance via recombination"/>
    <property type="evidence" value="ECO:0007669"/>
    <property type="project" value="EnsemblFungi"/>
</dbReference>
<proteinExistence type="predicted"/>
<dbReference type="KEGG" id="kng:KNAG_0F03130"/>
<dbReference type="GeneID" id="34526690"/>
<dbReference type="Pfam" id="PF04005">
    <property type="entry name" value="Hus1"/>
    <property type="match status" value="1"/>
</dbReference>
<keyword evidence="2" id="KW-0539">Nucleus</keyword>
<accession>J7R808</accession>
<dbReference type="PANTHER" id="PTHR12900:SF0">
    <property type="entry name" value="CHECKPOINT PROTEIN"/>
    <property type="match status" value="1"/>
</dbReference>
<comment type="subcellular location">
    <subcellularLocation>
        <location evidence="1">Nucleus</location>
    </subcellularLocation>
</comment>
<feature type="region of interest" description="Disordered" evidence="3">
    <location>
        <begin position="300"/>
        <end position="348"/>
    </location>
</feature>
<dbReference type="PANTHER" id="PTHR12900">
    <property type="entry name" value="MITOTIC AND DNA DAMAGE CHECKPOINT PROTEIN HUS1"/>
    <property type="match status" value="1"/>
</dbReference>
<evidence type="ECO:0000313" key="5">
    <source>
        <dbReference type="Proteomes" id="UP000006310"/>
    </source>
</evidence>
<gene>
    <name evidence="4" type="primary">KNAG0F03130</name>
    <name evidence="4" type="ordered locus">KNAG_0F03130</name>
</gene>
<dbReference type="Proteomes" id="UP000006310">
    <property type="component" value="Chromosome 6"/>
</dbReference>
<dbReference type="OrthoDB" id="419537at2759"/>
<dbReference type="GO" id="GO:0031573">
    <property type="term" value="P:mitotic intra-S DNA damage checkpoint signaling"/>
    <property type="evidence" value="ECO:0007669"/>
    <property type="project" value="TreeGrafter"/>
</dbReference>